<dbReference type="RefSeq" id="XP_044652773.1">
    <property type="nucleotide sequence ID" value="XM_044796838.1"/>
</dbReference>
<proteinExistence type="predicted"/>
<reference evidence="2 3" key="1">
    <citation type="submission" date="2021-01" db="EMBL/GenBank/DDBJ databases">
        <title>Cercospora kikuchii MAFF 305040 whole genome shotgun sequence.</title>
        <authorList>
            <person name="Kashiwa T."/>
            <person name="Suzuki T."/>
        </authorList>
    </citation>
    <scope>NUCLEOTIDE SEQUENCE [LARGE SCALE GENOMIC DNA]</scope>
    <source>
        <strain evidence="2 3">MAFF 305040</strain>
    </source>
</reference>
<feature type="region of interest" description="Disordered" evidence="1">
    <location>
        <begin position="1"/>
        <end position="71"/>
    </location>
</feature>
<evidence type="ECO:0000313" key="3">
    <source>
        <dbReference type="Proteomes" id="UP000825890"/>
    </source>
</evidence>
<accession>A0A9P3CB51</accession>
<comment type="caution">
    <text evidence="2">The sequence shown here is derived from an EMBL/GenBank/DDBJ whole genome shotgun (WGS) entry which is preliminary data.</text>
</comment>
<evidence type="ECO:0000256" key="1">
    <source>
        <dbReference type="SAM" id="MobiDB-lite"/>
    </source>
</evidence>
<organism evidence="2 3">
    <name type="scientific">Cercospora kikuchii</name>
    <dbReference type="NCBI Taxonomy" id="84275"/>
    <lineage>
        <taxon>Eukaryota</taxon>
        <taxon>Fungi</taxon>
        <taxon>Dikarya</taxon>
        <taxon>Ascomycota</taxon>
        <taxon>Pezizomycotina</taxon>
        <taxon>Dothideomycetes</taxon>
        <taxon>Dothideomycetidae</taxon>
        <taxon>Mycosphaerellales</taxon>
        <taxon>Mycosphaerellaceae</taxon>
        <taxon>Cercospora</taxon>
    </lineage>
</organism>
<evidence type="ECO:0000313" key="2">
    <source>
        <dbReference type="EMBL" id="GIZ38286.1"/>
    </source>
</evidence>
<feature type="compositionally biased region" description="Polar residues" evidence="1">
    <location>
        <begin position="22"/>
        <end position="38"/>
    </location>
</feature>
<feature type="compositionally biased region" description="Polar residues" evidence="1">
    <location>
        <begin position="1"/>
        <end position="15"/>
    </location>
</feature>
<sequence>MVSGAHTPNNTTQWFSELAPESPTTITSTPGSKTPVETTTEEIGANPTEETDETPPEETDATPTELPIRQPPPFPPRSLQHLVQKCPMRVYFKIQNYVFTSTETTPPKATELTPGHFEFPNFLQVSRSIRRYFASHYYPTRAFIGSYENVKAFLEALTPEHRSLVRNVYVFIKPGPTPSSLRLQAKFKPKHRGSISSTTMKFGLPIPFKNDKVKLSPGVLCYGGREQIGFKADEWKEAEKERLKVHRELEAMVEKDRCVVRVHTYEQQLCAYIVGAEAVC</sequence>
<dbReference type="AlphaFoldDB" id="A0A9P3CB51"/>
<name>A0A9P3CB51_9PEZI</name>
<dbReference type="GeneID" id="68287281"/>
<gene>
    <name evidence="2" type="ORF">CKM354_000170600</name>
</gene>
<dbReference type="OrthoDB" id="10319277at2759"/>
<dbReference type="Proteomes" id="UP000825890">
    <property type="component" value="Unassembled WGS sequence"/>
</dbReference>
<protein>
    <submittedName>
        <fullName evidence="2">Uncharacterized protein</fullName>
    </submittedName>
</protein>
<feature type="compositionally biased region" description="Acidic residues" evidence="1">
    <location>
        <begin position="49"/>
        <end position="60"/>
    </location>
</feature>
<dbReference type="EMBL" id="BOLY01000001">
    <property type="protein sequence ID" value="GIZ38286.1"/>
    <property type="molecule type" value="Genomic_DNA"/>
</dbReference>
<keyword evidence="3" id="KW-1185">Reference proteome</keyword>